<keyword evidence="5" id="KW-0010">Activator</keyword>
<feature type="compositionally biased region" description="Low complexity" evidence="10">
    <location>
        <begin position="95"/>
        <end position="111"/>
    </location>
</feature>
<dbReference type="AlphaFoldDB" id="A0AAV9S6F2"/>
<proteinExistence type="predicted"/>
<evidence type="ECO:0000256" key="6">
    <source>
        <dbReference type="ARBA" id="ARBA00023163"/>
    </source>
</evidence>
<dbReference type="InterPro" id="IPR004343">
    <property type="entry name" value="Plus-3_dom"/>
</dbReference>
<feature type="compositionally biased region" description="Polar residues" evidence="10">
    <location>
        <begin position="215"/>
        <end position="226"/>
    </location>
</feature>
<feature type="domain" description="Plus3" evidence="11">
    <location>
        <begin position="319"/>
        <end position="450"/>
    </location>
</feature>
<evidence type="ECO:0000313" key="13">
    <source>
        <dbReference type="Proteomes" id="UP001311232"/>
    </source>
</evidence>
<feature type="compositionally biased region" description="Basic residues" evidence="10">
    <location>
        <begin position="1"/>
        <end position="10"/>
    </location>
</feature>
<dbReference type="InterPro" id="IPR036128">
    <property type="entry name" value="Plus3-like_sf"/>
</dbReference>
<dbReference type="Gene3D" id="3.90.70.200">
    <property type="entry name" value="Plus-3 domain"/>
    <property type="match status" value="1"/>
</dbReference>
<feature type="compositionally biased region" description="Basic and acidic residues" evidence="10">
    <location>
        <begin position="233"/>
        <end position="255"/>
    </location>
</feature>
<feature type="compositionally biased region" description="Basic and acidic residues" evidence="10">
    <location>
        <begin position="289"/>
        <end position="298"/>
    </location>
</feature>
<dbReference type="FunFam" id="3.90.70.200:FF:000001">
    <property type="entry name" value="RNA polymerase-associated protein RTF1 homolog"/>
    <property type="match status" value="1"/>
</dbReference>
<evidence type="ECO:0000256" key="9">
    <source>
        <dbReference type="SAM" id="Coils"/>
    </source>
</evidence>
<name>A0AAV9S6F2_9TELE</name>
<comment type="caution">
    <text evidence="12">The sequence shown here is derived from an EMBL/GenBank/DDBJ whole genome shotgun (WGS) entry which is preliminary data.</text>
</comment>
<dbReference type="Pfam" id="PF03126">
    <property type="entry name" value="Plus-3"/>
    <property type="match status" value="1"/>
</dbReference>
<evidence type="ECO:0000256" key="3">
    <source>
        <dbReference type="ARBA" id="ARBA00023015"/>
    </source>
</evidence>
<keyword evidence="13" id="KW-1185">Reference proteome</keyword>
<dbReference type="GO" id="GO:0019827">
    <property type="term" value="P:stem cell population maintenance"/>
    <property type="evidence" value="ECO:0007669"/>
    <property type="project" value="UniProtKB-ARBA"/>
</dbReference>
<feature type="region of interest" description="Disordered" evidence="10">
    <location>
        <begin position="647"/>
        <end position="668"/>
    </location>
</feature>
<dbReference type="PROSITE" id="PS51360">
    <property type="entry name" value="PLUS3"/>
    <property type="match status" value="1"/>
</dbReference>
<feature type="region of interest" description="Disordered" evidence="10">
    <location>
        <begin position="1"/>
        <end position="175"/>
    </location>
</feature>
<evidence type="ECO:0000256" key="5">
    <source>
        <dbReference type="ARBA" id="ARBA00023159"/>
    </source>
</evidence>
<feature type="compositionally biased region" description="Basic and acidic residues" evidence="10">
    <location>
        <begin position="601"/>
        <end position="618"/>
    </location>
</feature>
<gene>
    <name evidence="12" type="primary">RTF1</name>
    <name evidence="12" type="ORF">CRENBAI_012365</name>
</gene>
<evidence type="ECO:0000256" key="2">
    <source>
        <dbReference type="ARBA" id="ARBA00022553"/>
    </source>
</evidence>
<dbReference type="PANTHER" id="PTHR13115">
    <property type="entry name" value="RNA POLYMERASE-ASSOCIATED PROTEIN RTF1 HOMOLOG"/>
    <property type="match status" value="1"/>
</dbReference>
<feature type="region of interest" description="Disordered" evidence="10">
    <location>
        <begin position="190"/>
        <end position="324"/>
    </location>
</feature>
<dbReference type="GO" id="GO:0016593">
    <property type="term" value="C:Cdc73/Paf1 complex"/>
    <property type="evidence" value="ECO:0007669"/>
    <property type="project" value="TreeGrafter"/>
</dbReference>
<dbReference type="EMBL" id="JAHHUM010000868">
    <property type="protein sequence ID" value="KAK5616958.1"/>
    <property type="molecule type" value="Genomic_DNA"/>
</dbReference>
<feature type="compositionally biased region" description="Low complexity" evidence="10">
    <location>
        <begin position="121"/>
        <end position="132"/>
    </location>
</feature>
<evidence type="ECO:0000256" key="7">
    <source>
        <dbReference type="ARBA" id="ARBA00023242"/>
    </source>
</evidence>
<dbReference type="SMART" id="SM00719">
    <property type="entry name" value="Plus3"/>
    <property type="match status" value="1"/>
</dbReference>
<evidence type="ECO:0000259" key="11">
    <source>
        <dbReference type="PROSITE" id="PS51360"/>
    </source>
</evidence>
<sequence>MVNVKKRKGRVVIDSDSEDSGSDDNLDQELLSLAKRKRVDSGEQDEPVNKPAASTDSETSDSDDEWTVGGTKGKKKVKQGKGSEKKSATKKKVNKATASGSSDGDSSADSSAPEEGEVSDSESNSSSSSSDSDSSEDEVFKDGYDDDLMGDAEDRARLEQMTEKEREQELFNRIEKREVLRRRFEIKKKLKTAKKKEKEEKKKKQEEEQEKRKQSQVQDTQVVSMSHNKERRSKRDEKLDKKSQAMEELKAEREKKKNKTAELLAKREPLKTSEVYSDDEEEEEEDDDKSSVKSDRSSRSSSFDDDDEKEETPPKSQPVSLPEELNRVRLSRHKLERWCHMPFFAKTVTGCFVRIGIGNSSSKPVYRVAEIVAVVETAKVYQLGTTRTNKGLQLRHGADTRVFRLEFVSNQEFTENEFMKWKEAMIVAGMQVPTLDEITKKEQSIKEALNYKFNDKDIEDIVKEKDRFRKAPPNYAMKKTQLLKDKAMAEESGDGEKVKNIQDELNELEERAEALDRQRTKNISAISYINQRNRSWNIVESEKALVAEGQNSKNQQMDPFTRRQCKPTMVSNARDPSVHAAILAHLNQKYGSGSGGVDSDSTEKNKVGQENPKDKDVPKPTTDLSEDLFKVHDFDVKIDLQVPNAEAKSLSVSSNALPVKDGAPRRSLNLEDYKKRRGLI</sequence>
<keyword evidence="4 9" id="KW-0175">Coiled coil</keyword>
<keyword evidence="7" id="KW-0539">Nucleus</keyword>
<reference evidence="12 13" key="1">
    <citation type="submission" date="2021-06" db="EMBL/GenBank/DDBJ databases">
        <authorList>
            <person name="Palmer J.M."/>
        </authorList>
    </citation>
    <scope>NUCLEOTIDE SEQUENCE [LARGE SCALE GENOMIC DNA]</scope>
    <source>
        <strain evidence="12 13">MEX-2019</strain>
        <tissue evidence="12">Muscle</tissue>
    </source>
</reference>
<feature type="compositionally biased region" description="Basic and acidic residues" evidence="10">
    <location>
        <begin position="196"/>
        <end position="213"/>
    </location>
</feature>
<dbReference type="Proteomes" id="UP001311232">
    <property type="component" value="Unassembled WGS sequence"/>
</dbReference>
<evidence type="ECO:0000313" key="12">
    <source>
        <dbReference type="EMBL" id="KAK5616958.1"/>
    </source>
</evidence>
<protein>
    <recommendedName>
        <fullName evidence="8">RNA polymerase-associated protein RTF1 homolog</fullName>
    </recommendedName>
</protein>
<accession>A0AAV9S6F2</accession>
<evidence type="ECO:0000256" key="10">
    <source>
        <dbReference type="SAM" id="MobiDB-lite"/>
    </source>
</evidence>
<keyword evidence="6" id="KW-0804">Transcription</keyword>
<comment type="subcellular location">
    <subcellularLocation>
        <location evidence="1">Nucleus</location>
        <location evidence="1">Nucleoplasm</location>
    </subcellularLocation>
</comment>
<evidence type="ECO:0000256" key="4">
    <source>
        <dbReference type="ARBA" id="ARBA00023054"/>
    </source>
</evidence>
<organism evidence="12 13">
    <name type="scientific">Crenichthys baileyi</name>
    <name type="common">White River springfish</name>
    <dbReference type="NCBI Taxonomy" id="28760"/>
    <lineage>
        <taxon>Eukaryota</taxon>
        <taxon>Metazoa</taxon>
        <taxon>Chordata</taxon>
        <taxon>Craniata</taxon>
        <taxon>Vertebrata</taxon>
        <taxon>Euteleostomi</taxon>
        <taxon>Actinopterygii</taxon>
        <taxon>Neopterygii</taxon>
        <taxon>Teleostei</taxon>
        <taxon>Neoteleostei</taxon>
        <taxon>Acanthomorphata</taxon>
        <taxon>Ovalentaria</taxon>
        <taxon>Atherinomorphae</taxon>
        <taxon>Cyprinodontiformes</taxon>
        <taxon>Goodeidae</taxon>
        <taxon>Crenichthys</taxon>
    </lineage>
</organism>
<keyword evidence="2" id="KW-0597">Phosphoprotein</keyword>
<feature type="compositionally biased region" description="Acidic residues" evidence="10">
    <location>
        <begin position="15"/>
        <end position="27"/>
    </location>
</feature>
<feature type="compositionally biased region" description="Acidic residues" evidence="10">
    <location>
        <begin position="276"/>
        <end position="288"/>
    </location>
</feature>
<keyword evidence="3" id="KW-0805">Transcription regulation</keyword>
<dbReference type="SUPFAM" id="SSF159042">
    <property type="entry name" value="Plus3-like"/>
    <property type="match status" value="1"/>
</dbReference>
<dbReference type="GO" id="GO:1990269">
    <property type="term" value="F:RNA polymerase II C-terminal domain phosphoserine binding"/>
    <property type="evidence" value="ECO:0007669"/>
    <property type="project" value="TreeGrafter"/>
</dbReference>
<feature type="coiled-coil region" evidence="9">
    <location>
        <begin position="498"/>
        <end position="525"/>
    </location>
</feature>
<dbReference type="GO" id="GO:0003677">
    <property type="term" value="F:DNA binding"/>
    <property type="evidence" value="ECO:0007669"/>
    <property type="project" value="InterPro"/>
</dbReference>
<evidence type="ECO:0000256" key="1">
    <source>
        <dbReference type="ARBA" id="ARBA00004642"/>
    </source>
</evidence>
<feature type="compositionally biased region" description="Basic and acidic residues" evidence="10">
    <location>
        <begin position="152"/>
        <end position="175"/>
    </location>
</feature>
<evidence type="ECO:0000256" key="8">
    <source>
        <dbReference type="ARBA" id="ARBA00068204"/>
    </source>
</evidence>
<feature type="region of interest" description="Disordered" evidence="10">
    <location>
        <begin position="591"/>
        <end position="623"/>
    </location>
</feature>
<dbReference type="PANTHER" id="PTHR13115:SF8">
    <property type="entry name" value="RNA POLYMERASE-ASSOCIATED PROTEIN RTF1 HOMOLOG"/>
    <property type="match status" value="1"/>
</dbReference>